<gene>
    <name evidence="1" type="ORF">CLG94_01270</name>
</gene>
<sequence>MATFQRLEDIEVWQKARELTREVYTISGHGSFAKDFALRDQIRRASVSIMSNIAEGFERSGTAEFVQFLAVAKGSAGEVVSQIYVAGDQGYIDPDQRGQLLAMADEISRMIGGLMTYLRKSGIRGAKYKLTRNPKPETRNSQ</sequence>
<dbReference type="Pfam" id="PF05635">
    <property type="entry name" value="23S_rRNA_IVP"/>
    <property type="match status" value="1"/>
</dbReference>
<comment type="caution">
    <text evidence="1">The sequence shown here is derived from an EMBL/GenBank/DDBJ whole genome shotgun (WGS) entry which is preliminary data.</text>
</comment>
<dbReference type="RefSeq" id="WP_107561093.1">
    <property type="nucleotide sequence ID" value="NZ_NVQC01000009.1"/>
</dbReference>
<dbReference type="InterPro" id="IPR036583">
    <property type="entry name" value="23S_rRNA_IVS_sf"/>
</dbReference>
<reference evidence="2" key="2">
    <citation type="journal article" date="2018" name="Environ. Microbiol.">
        <title>Bloom of a denitrifying methanotroph, 'Candidatus Methylomirabilis limnetica', in a deep stratified lake.</title>
        <authorList>
            <person name="Graf J.S."/>
            <person name="Mayr M.J."/>
            <person name="Marchant H.K."/>
            <person name="Tienken D."/>
            <person name="Hach P.F."/>
            <person name="Brand A."/>
            <person name="Schubert C.J."/>
            <person name="Kuypers M.M."/>
            <person name="Milucka J."/>
        </authorList>
    </citation>
    <scope>NUCLEOTIDE SEQUENCE [LARGE SCALE GENOMIC DNA]</scope>
    <source>
        <strain evidence="2">Zug</strain>
    </source>
</reference>
<dbReference type="PANTHER" id="PTHR38471:SF2">
    <property type="entry name" value="FOUR HELIX BUNDLE PROTEIN"/>
    <property type="match status" value="1"/>
</dbReference>
<dbReference type="InterPro" id="IPR012657">
    <property type="entry name" value="23S_rRNA-intervening_sequence"/>
</dbReference>
<dbReference type="EMBL" id="NVQC01000009">
    <property type="protein sequence ID" value="PTL36931.1"/>
    <property type="molecule type" value="Genomic_DNA"/>
</dbReference>
<name>A0A2T4U0Q0_9BACT</name>
<dbReference type="PANTHER" id="PTHR38471">
    <property type="entry name" value="FOUR HELIX BUNDLE PROTEIN"/>
    <property type="match status" value="1"/>
</dbReference>
<protein>
    <submittedName>
        <fullName evidence="1">Four helix bundle protein</fullName>
    </submittedName>
</protein>
<dbReference type="CDD" id="cd16377">
    <property type="entry name" value="23S_rRNA_IVP_like"/>
    <property type="match status" value="1"/>
</dbReference>
<dbReference type="SUPFAM" id="SSF158446">
    <property type="entry name" value="IVS-encoded protein-like"/>
    <property type="match status" value="1"/>
</dbReference>
<dbReference type="NCBIfam" id="TIGR02436">
    <property type="entry name" value="four helix bundle protein"/>
    <property type="match status" value="1"/>
</dbReference>
<accession>A0A2T4U0Q0</accession>
<evidence type="ECO:0000313" key="1">
    <source>
        <dbReference type="EMBL" id="PTL36931.1"/>
    </source>
</evidence>
<proteinExistence type="predicted"/>
<evidence type="ECO:0000313" key="2">
    <source>
        <dbReference type="Proteomes" id="UP000241436"/>
    </source>
</evidence>
<reference evidence="1 2" key="1">
    <citation type="submission" date="2017-09" db="EMBL/GenBank/DDBJ databases">
        <title>Bloom of a denitrifying methanotroph, Candidatus Methylomirabilis limnetica, in a deep stratified lake.</title>
        <authorList>
            <person name="Graf J.S."/>
            <person name="Marchant H.K."/>
            <person name="Tienken D."/>
            <person name="Hach P.F."/>
            <person name="Brand A."/>
            <person name="Schubert C.J."/>
            <person name="Kuypers M.M."/>
            <person name="Milucka J."/>
        </authorList>
    </citation>
    <scope>NUCLEOTIDE SEQUENCE [LARGE SCALE GENOMIC DNA]</scope>
    <source>
        <strain evidence="1 2">Zug</strain>
    </source>
</reference>
<dbReference type="OrthoDB" id="160990at2"/>
<organism evidence="1 2">
    <name type="scientific">Candidatus Methylomirabilis limnetica</name>
    <dbReference type="NCBI Taxonomy" id="2033718"/>
    <lineage>
        <taxon>Bacteria</taxon>
        <taxon>Candidatus Methylomirabilota</taxon>
        <taxon>Candidatus Methylomirabilia</taxon>
        <taxon>Candidatus Methylomirabilales</taxon>
        <taxon>Candidatus Methylomirabilaceae</taxon>
        <taxon>Candidatus Methylomirabilis</taxon>
    </lineage>
</organism>
<dbReference type="Proteomes" id="UP000241436">
    <property type="component" value="Unassembled WGS sequence"/>
</dbReference>
<dbReference type="AlphaFoldDB" id="A0A2T4U0Q0"/>
<keyword evidence="2" id="KW-1185">Reference proteome</keyword>
<dbReference type="Gene3D" id="1.20.1440.60">
    <property type="entry name" value="23S rRNA-intervening sequence"/>
    <property type="match status" value="1"/>
</dbReference>